<proteinExistence type="predicted"/>
<feature type="domain" description="ZP" evidence="1">
    <location>
        <begin position="9"/>
        <end position="269"/>
    </location>
</feature>
<evidence type="ECO:0000313" key="3">
    <source>
        <dbReference type="WBParaSite" id="ACAC_0000105601-mRNA-1"/>
    </source>
</evidence>
<sequence length="274" mass="29785">MNRIDRSVSCSASSMDVSLTFAKRFSGGVFTERGIGNERCRWRAQELNTMMIRLPLDNSSECGLTTDEANGEYSIKLLISPVDGLLVDGFTALSVRCIYSTQELTLTLPPGSGGLPVLHIDGPQHDDGVITGNGVAPLLSMQILDGHGINGPPLLRASVGQRITLDLVLKNTAIYDFHVHSCYAHDGTNTPDASINIIDSNGCAVRLSRAIDVPVFTTEPNDHGAKHVYLHMLNIITLIINPLSMLMSDYSADDLQPLFVLCSWVTRSLTVFSR</sequence>
<dbReference type="SMART" id="SM00241">
    <property type="entry name" value="ZP"/>
    <property type="match status" value="1"/>
</dbReference>
<dbReference type="Proteomes" id="UP000035642">
    <property type="component" value="Unassembled WGS sequence"/>
</dbReference>
<dbReference type="PANTHER" id="PTHR46560:SF13">
    <property type="entry name" value="ZP DOMAIN-CONTAINING PROTEIN"/>
    <property type="match status" value="1"/>
</dbReference>
<dbReference type="AlphaFoldDB" id="A0A0K0CUW7"/>
<dbReference type="InterPro" id="IPR001507">
    <property type="entry name" value="ZP_dom"/>
</dbReference>
<dbReference type="PANTHER" id="PTHR46560">
    <property type="entry name" value="CYPHER, ISOFORM B"/>
    <property type="match status" value="1"/>
</dbReference>
<dbReference type="STRING" id="6313.A0A0K0CUW7"/>
<dbReference type="PROSITE" id="PS51034">
    <property type="entry name" value="ZP_2"/>
    <property type="match status" value="1"/>
</dbReference>
<keyword evidence="2" id="KW-1185">Reference proteome</keyword>
<reference evidence="3" key="2">
    <citation type="submission" date="2017-02" db="UniProtKB">
        <authorList>
            <consortium name="WormBaseParasite"/>
        </authorList>
    </citation>
    <scope>IDENTIFICATION</scope>
</reference>
<dbReference type="WBParaSite" id="ACAC_0000105601-mRNA-1">
    <property type="protein sequence ID" value="ACAC_0000105601-mRNA-1"/>
    <property type="gene ID" value="ACAC_0000105601"/>
</dbReference>
<reference evidence="2" key="1">
    <citation type="submission" date="2012-09" db="EMBL/GenBank/DDBJ databases">
        <authorList>
            <person name="Martin A.A."/>
        </authorList>
    </citation>
    <scope>NUCLEOTIDE SEQUENCE</scope>
</reference>
<evidence type="ECO:0000313" key="2">
    <source>
        <dbReference type="Proteomes" id="UP000035642"/>
    </source>
</evidence>
<evidence type="ECO:0000259" key="1">
    <source>
        <dbReference type="PROSITE" id="PS51034"/>
    </source>
</evidence>
<protein>
    <submittedName>
        <fullName evidence="3">ZP domain-containing protein</fullName>
    </submittedName>
</protein>
<organism evidence="2 3">
    <name type="scientific">Angiostrongylus cantonensis</name>
    <name type="common">Rat lungworm</name>
    <dbReference type="NCBI Taxonomy" id="6313"/>
    <lineage>
        <taxon>Eukaryota</taxon>
        <taxon>Metazoa</taxon>
        <taxon>Ecdysozoa</taxon>
        <taxon>Nematoda</taxon>
        <taxon>Chromadorea</taxon>
        <taxon>Rhabditida</taxon>
        <taxon>Rhabditina</taxon>
        <taxon>Rhabditomorpha</taxon>
        <taxon>Strongyloidea</taxon>
        <taxon>Metastrongylidae</taxon>
        <taxon>Angiostrongylus</taxon>
    </lineage>
</organism>
<accession>A0A0K0CUW7</accession>
<name>A0A0K0CUW7_ANGCA</name>